<sequence>MLGNYHNMIRQLVKLNTAYVAQAARSNLRRVSAARNGKMMCLCFGTIYIYSYAGFLSYFLHFRGSNSLGIKSRRQGTCRSTILCST</sequence>
<organism evidence="2 3">
    <name type="scientific">Ajellomyces capsulatus (strain H88)</name>
    <name type="common">Darling's disease fungus</name>
    <name type="synonym">Histoplasma capsulatum</name>
    <dbReference type="NCBI Taxonomy" id="544711"/>
    <lineage>
        <taxon>Eukaryota</taxon>
        <taxon>Fungi</taxon>
        <taxon>Dikarya</taxon>
        <taxon>Ascomycota</taxon>
        <taxon>Pezizomycotina</taxon>
        <taxon>Eurotiomycetes</taxon>
        <taxon>Eurotiomycetidae</taxon>
        <taxon>Onygenales</taxon>
        <taxon>Ajellomycetaceae</taxon>
        <taxon>Histoplasma</taxon>
    </lineage>
</organism>
<name>A0A8A1LE80_AJEC8</name>
<keyword evidence="1" id="KW-1133">Transmembrane helix</keyword>
<dbReference type="VEuPathDB" id="FungiDB:I7I53_10675"/>
<gene>
    <name evidence="2" type="ORF">I7I53_10675</name>
</gene>
<accession>A0A8A1LE80</accession>
<dbReference type="AlphaFoldDB" id="A0A8A1LE80"/>
<keyword evidence="1" id="KW-0472">Membrane</keyword>
<protein>
    <submittedName>
        <fullName evidence="2">Uncharacterized protein</fullName>
    </submittedName>
</protein>
<reference evidence="2" key="1">
    <citation type="submission" date="2021-01" db="EMBL/GenBank/DDBJ databases">
        <title>Chromosome-level genome assembly of a human fungal pathogen reveals clustering of transcriptionally co-regulated genes.</title>
        <authorList>
            <person name="Voorhies M."/>
            <person name="Cohen S."/>
            <person name="Shea T.P."/>
            <person name="Petrus S."/>
            <person name="Munoz J.F."/>
            <person name="Poplawski S."/>
            <person name="Goldman W.E."/>
            <person name="Michael T."/>
            <person name="Cuomo C.A."/>
            <person name="Sil A."/>
            <person name="Beyhan S."/>
        </authorList>
    </citation>
    <scope>NUCLEOTIDE SEQUENCE</scope>
    <source>
        <strain evidence="2">H88</strain>
    </source>
</reference>
<evidence type="ECO:0000313" key="2">
    <source>
        <dbReference type="EMBL" id="QSS50107.1"/>
    </source>
</evidence>
<dbReference type="Proteomes" id="UP000663419">
    <property type="component" value="Chromosome 1"/>
</dbReference>
<keyword evidence="1" id="KW-0812">Transmembrane</keyword>
<feature type="transmembrane region" description="Helical" evidence="1">
    <location>
        <begin position="39"/>
        <end position="60"/>
    </location>
</feature>
<dbReference type="EMBL" id="CP069102">
    <property type="protein sequence ID" value="QSS50107.1"/>
    <property type="molecule type" value="Genomic_DNA"/>
</dbReference>
<evidence type="ECO:0000313" key="3">
    <source>
        <dbReference type="Proteomes" id="UP000663419"/>
    </source>
</evidence>
<proteinExistence type="predicted"/>
<evidence type="ECO:0000256" key="1">
    <source>
        <dbReference type="SAM" id="Phobius"/>
    </source>
</evidence>